<evidence type="ECO:0000313" key="2">
    <source>
        <dbReference type="Proteomes" id="UP000008851"/>
    </source>
</evidence>
<dbReference type="HOGENOM" id="CLU_3350470_0_0_6"/>
<evidence type="ECO:0000313" key="1">
    <source>
        <dbReference type="EMBL" id="AEQ96571.1"/>
    </source>
</evidence>
<proteinExistence type="predicted"/>
<organism evidence="1 2">
    <name type="scientific">Xanthomonas oryzae pv. oryzicola (strain BLS256)</name>
    <dbReference type="NCBI Taxonomy" id="383407"/>
    <lineage>
        <taxon>Bacteria</taxon>
        <taxon>Pseudomonadati</taxon>
        <taxon>Pseudomonadota</taxon>
        <taxon>Gammaproteobacteria</taxon>
        <taxon>Lysobacterales</taxon>
        <taxon>Lysobacteraceae</taxon>
        <taxon>Xanthomonas</taxon>
    </lineage>
</organism>
<name>G7TG16_XANOB</name>
<dbReference type="KEGG" id="xor:XOC_2438"/>
<reference evidence="1 2" key="1">
    <citation type="journal article" date="2011" name="J. Bacteriol.">
        <title>Two new complete genome sequences offer insight into host and tissue specificity of plant pathogenic Xanthomonas spp.</title>
        <authorList>
            <person name="Bogdanove A.J."/>
            <person name="Koebnik R."/>
            <person name="Lu H."/>
            <person name="Furutani A."/>
            <person name="Angiuoli S.V."/>
            <person name="Patil P.B."/>
            <person name="Van Sluys M.A."/>
            <person name="Ryan R.P."/>
            <person name="Meyer D.F."/>
            <person name="Han S.W."/>
            <person name="Aparna G."/>
            <person name="Rajaram M."/>
            <person name="Delcher A.L."/>
            <person name="Phillippy A.M."/>
            <person name="Puiu D."/>
            <person name="Schatz M.C."/>
            <person name="Shumway M."/>
            <person name="Sommer D.D."/>
            <person name="Trapnell C."/>
            <person name="Benahmed F."/>
            <person name="Dimitrov G."/>
            <person name="Madupu R."/>
            <person name="Radune D."/>
            <person name="Sullivan S."/>
            <person name="Jha G."/>
            <person name="Ishihara H."/>
            <person name="Lee S.W."/>
            <person name="Pandey A."/>
            <person name="Sharma V."/>
            <person name="Sriariyanun M."/>
            <person name="Szurek B."/>
            <person name="Vera-Cruz C.M."/>
            <person name="Dorman K.S."/>
            <person name="Ronald P.C."/>
            <person name="Verdier V."/>
            <person name="Dow J.M."/>
            <person name="Sonti R.V."/>
            <person name="Tsuge S."/>
            <person name="Brendel V.P."/>
            <person name="Rabinowicz P.D."/>
            <person name="Leach J.E."/>
            <person name="White F.F."/>
            <person name="Salzberg S.L."/>
        </authorList>
    </citation>
    <scope>NUCLEOTIDE SEQUENCE [LARGE SCALE GENOMIC DNA]</scope>
    <source>
        <strain evidence="1 2">BLS256</strain>
    </source>
</reference>
<gene>
    <name evidence="1" type="ORF">XOC_2438</name>
</gene>
<dbReference type="EMBL" id="CP003057">
    <property type="protein sequence ID" value="AEQ96571.1"/>
    <property type="molecule type" value="Genomic_DNA"/>
</dbReference>
<dbReference type="AlphaFoldDB" id="G7TG16"/>
<sequence>MQSHMLQGIEPVSSDDYAARCTARVTASRCGSGIAPN</sequence>
<protein>
    <submittedName>
        <fullName evidence="1">Uncharacterized protein</fullName>
    </submittedName>
</protein>
<dbReference type="Proteomes" id="UP000008851">
    <property type="component" value="Chromosome"/>
</dbReference>
<accession>G7TG16</accession>